<reference evidence="1" key="1">
    <citation type="submission" date="2023-01" db="EMBL/GenBank/DDBJ databases">
        <authorList>
            <person name="Piombo E."/>
        </authorList>
    </citation>
    <scope>NUCLEOTIDE SEQUENCE</scope>
</reference>
<keyword evidence="2" id="KW-1185">Reference proteome</keyword>
<dbReference type="Proteomes" id="UP001160390">
    <property type="component" value="Unassembled WGS sequence"/>
</dbReference>
<gene>
    <name evidence="1" type="ORF">CCHLO57077_00010009</name>
</gene>
<evidence type="ECO:0000313" key="1">
    <source>
        <dbReference type="EMBL" id="CAI6090784.1"/>
    </source>
</evidence>
<proteinExistence type="predicted"/>
<dbReference type="EMBL" id="CABFNP030001042">
    <property type="protein sequence ID" value="CAI6090784.1"/>
    <property type="molecule type" value="Genomic_DNA"/>
</dbReference>
<accession>A0AA35M636</accession>
<dbReference type="AlphaFoldDB" id="A0AA35M636"/>
<comment type="caution">
    <text evidence="1">The sequence shown here is derived from an EMBL/GenBank/DDBJ whole genome shotgun (WGS) entry which is preliminary data.</text>
</comment>
<name>A0AA35M636_9HYPO</name>
<evidence type="ECO:0000313" key="2">
    <source>
        <dbReference type="Proteomes" id="UP001160390"/>
    </source>
</evidence>
<organism evidence="1 2">
    <name type="scientific">Clonostachys chloroleuca</name>
    <dbReference type="NCBI Taxonomy" id="1926264"/>
    <lineage>
        <taxon>Eukaryota</taxon>
        <taxon>Fungi</taxon>
        <taxon>Dikarya</taxon>
        <taxon>Ascomycota</taxon>
        <taxon>Pezizomycotina</taxon>
        <taxon>Sordariomycetes</taxon>
        <taxon>Hypocreomycetidae</taxon>
        <taxon>Hypocreales</taxon>
        <taxon>Bionectriaceae</taxon>
        <taxon>Clonostachys</taxon>
    </lineage>
</organism>
<protein>
    <submittedName>
        <fullName evidence="1">Uncharacterized protein</fullName>
    </submittedName>
</protein>
<sequence length="184" mass="19175">MKVLWKTLPVASLAFPAARLIGGSSLSFPVPGNQTAVGDVLPPVREICLEDLIPTLDSTGNSRCCPPGTINNGAACVFPESSVCPQGSRLEGNMCVSTPLCPDGLVFDGVYCSDPWGPHCPKDTNPDGNLCAFESKPKCAYSAFDYNYGKCVAKMNPAAQQNSTSKTAGVGPACLPSAWELSSA</sequence>